<evidence type="ECO:0008006" key="5">
    <source>
        <dbReference type="Google" id="ProtNLM"/>
    </source>
</evidence>
<name>A0A9X7WII8_9MYCO</name>
<gene>
    <name evidence="3" type="ORF">K3U94_05645</name>
</gene>
<feature type="region of interest" description="Disordered" evidence="1">
    <location>
        <begin position="158"/>
        <end position="178"/>
    </location>
</feature>
<dbReference type="EMBL" id="CP080997">
    <property type="protein sequence ID" value="QZA08761.1"/>
    <property type="molecule type" value="Genomic_DNA"/>
</dbReference>
<sequence length="250" mass="26048">MKRSAVVAGVSSLCWTAAALVAPLANTVPLSNGLDIECFLDNTNNHVKCVTMGGCPRVHGDYVVDALHTMINGQQTEYPYKCINNQVVSWGLNIDPNSTFTFGVQACRKKDLEGDWCTAYSDYTYTPPQPVKCPPNSRTSTVPAGQTCTPAPDITLTAEPGAPLGGGAPAPAPAPAPAGHTVISDVDLYDVPGGGGTVIGMLKKGDAVTLNGPCPIHNAANPDDPNNGWCKVTDTTRKLTGAVWGDAISK</sequence>
<accession>A0A9X7WII8</accession>
<dbReference type="AlphaFoldDB" id="A0A9X7WII8"/>
<dbReference type="KEGG" id="mher:K3U94_05645"/>
<evidence type="ECO:0000256" key="1">
    <source>
        <dbReference type="SAM" id="MobiDB-lite"/>
    </source>
</evidence>
<feature type="signal peptide" evidence="2">
    <location>
        <begin position="1"/>
        <end position="19"/>
    </location>
</feature>
<protein>
    <recommendedName>
        <fullName evidence="5">SH3b domain-containing protein</fullName>
    </recommendedName>
</protein>
<dbReference type="Proteomes" id="UP000825008">
    <property type="component" value="Chromosome"/>
</dbReference>
<dbReference type="RefSeq" id="WP_220695850.1">
    <property type="nucleotide sequence ID" value="NZ_CP080997.1"/>
</dbReference>
<evidence type="ECO:0000313" key="4">
    <source>
        <dbReference type="Proteomes" id="UP000825008"/>
    </source>
</evidence>
<proteinExistence type="predicted"/>
<organism evidence="3 4">
    <name type="scientific">Mycolicibacter heraklionensis</name>
    <dbReference type="NCBI Taxonomy" id="512402"/>
    <lineage>
        <taxon>Bacteria</taxon>
        <taxon>Bacillati</taxon>
        <taxon>Actinomycetota</taxon>
        <taxon>Actinomycetes</taxon>
        <taxon>Mycobacteriales</taxon>
        <taxon>Mycobacteriaceae</taxon>
        <taxon>Mycolicibacter</taxon>
    </lineage>
</organism>
<keyword evidence="2" id="KW-0732">Signal</keyword>
<evidence type="ECO:0000313" key="3">
    <source>
        <dbReference type="EMBL" id="QZA08761.1"/>
    </source>
</evidence>
<reference evidence="3" key="1">
    <citation type="submission" date="2021-08" db="EMBL/GenBank/DDBJ databases">
        <title>Whole genome sequencing of non-tuberculosis mycobacteria type-strains.</title>
        <authorList>
            <person name="Igarashi Y."/>
            <person name="Osugi A."/>
            <person name="Mitarai S."/>
        </authorList>
    </citation>
    <scope>NUCLEOTIDE SEQUENCE</scope>
    <source>
        <strain evidence="3">JCM 30995</strain>
    </source>
</reference>
<evidence type="ECO:0000256" key="2">
    <source>
        <dbReference type="SAM" id="SignalP"/>
    </source>
</evidence>
<feature type="chain" id="PRO_5040906893" description="SH3b domain-containing protein" evidence="2">
    <location>
        <begin position="20"/>
        <end position="250"/>
    </location>
</feature>